<evidence type="ECO:0000256" key="4">
    <source>
        <dbReference type="ARBA" id="ARBA00022827"/>
    </source>
</evidence>
<reference evidence="7" key="1">
    <citation type="journal article" date="2014" name="Front. Microbiol.">
        <title>High frequency of phylogenetically diverse reductive dehalogenase-homologous genes in deep subseafloor sedimentary metagenomes.</title>
        <authorList>
            <person name="Kawai M."/>
            <person name="Futagami T."/>
            <person name="Toyoda A."/>
            <person name="Takaki Y."/>
            <person name="Nishi S."/>
            <person name="Hori S."/>
            <person name="Arai W."/>
            <person name="Tsubouchi T."/>
            <person name="Morono Y."/>
            <person name="Uchiyama I."/>
            <person name="Ito T."/>
            <person name="Fujiyama A."/>
            <person name="Inagaki F."/>
            <person name="Takami H."/>
        </authorList>
    </citation>
    <scope>NUCLEOTIDE SEQUENCE</scope>
    <source>
        <strain evidence="7">Expedition CK06-06</strain>
    </source>
</reference>
<dbReference type="AlphaFoldDB" id="X1AMX4"/>
<keyword evidence="5" id="KW-0175">Coiled coil</keyword>
<organism evidence="7">
    <name type="scientific">marine sediment metagenome</name>
    <dbReference type="NCBI Taxonomy" id="412755"/>
    <lineage>
        <taxon>unclassified sequences</taxon>
        <taxon>metagenomes</taxon>
        <taxon>ecological metagenomes</taxon>
    </lineage>
</organism>
<dbReference type="HAMAP" id="MF_00129">
    <property type="entry name" value="MnmG_GidA"/>
    <property type="match status" value="1"/>
</dbReference>
<dbReference type="PROSITE" id="PS01280">
    <property type="entry name" value="GIDA_1"/>
    <property type="match status" value="1"/>
</dbReference>
<dbReference type="FunFam" id="1.10.150.570:FF:000001">
    <property type="entry name" value="tRNA uridine 5-carboxymethylaminomethyl modification enzyme MnmG"/>
    <property type="match status" value="1"/>
</dbReference>
<dbReference type="InterPro" id="IPR049312">
    <property type="entry name" value="GIDA_C_N"/>
</dbReference>
<feature type="coiled-coil region" evidence="5">
    <location>
        <begin position="90"/>
        <end position="117"/>
    </location>
</feature>
<name>X1AMX4_9ZZZZ</name>
<dbReference type="Pfam" id="PF21680">
    <property type="entry name" value="GIDA_C_1st"/>
    <property type="match status" value="1"/>
</dbReference>
<evidence type="ECO:0000256" key="2">
    <source>
        <dbReference type="ARBA" id="ARBA00007653"/>
    </source>
</evidence>
<evidence type="ECO:0000256" key="1">
    <source>
        <dbReference type="ARBA" id="ARBA00001974"/>
    </source>
</evidence>
<sequence length="622" mass="69794">MDYDVIVVGAGHAGCEAALASARLGLKTIVLTINVDKIALMPCNPSIGGLGKSQLVREIDAMGGQMAKTTNKTLIQIKILNKRKGPAVQALRAQVDKKEYEIEMKRVLENTKNLTLRQGTVDKILVKDGAAVGVGIESGLLFGGKAVIITTGTFLRGRIIIGKKDYPAGRMGEYPAMNLTKNLISLGFKVERFQTATPPRVDKRTVNFSKTEVQYGDKQPLSFSFWNEEKIYQSIKCHLTYTNEKTHKIIAENIEKSPIKSGMVDTHGPRHCPSIDRKVINFPEKKRHPVFIEPEGTYTNEMYLQGLTTSMPMAIQQKIINAVEGLENARIIRPGYAVEYDYIIPSQLNFTLESKIIENLYFAGQINGTSGYEEAAAQGFIAGVNAAQKIMNEPPLILTRDNSYIGVLVDDLLTKDLMEPYRMYTSRAEYRLVLRSDNADIRLSKFGNDIGLITDEQYRRVVKREKEIDRLISKLKVSSLNPDRGNNIILEKMGTKPIYTPLSIYKLLKRPEVNISSVIDFTGDKRNNYDRKILKQAEIKIKYEGYINRQLSEIKKLESLEKYYLPRDLNYFKIVGLTYEAQEKLTKIKPNTLGQASRIAGISPADISILMLNLKGKPEAGV</sequence>
<feature type="domain" description="tRNA uridine 5-carboxymethylaminomethyl modification enzyme C-terminal subdomain" evidence="6">
    <location>
        <begin position="541"/>
        <end position="612"/>
    </location>
</feature>
<dbReference type="InterPro" id="IPR020595">
    <property type="entry name" value="MnmG-rel_CS"/>
</dbReference>
<evidence type="ECO:0000256" key="3">
    <source>
        <dbReference type="ARBA" id="ARBA00022630"/>
    </source>
</evidence>
<dbReference type="PRINTS" id="PR00411">
    <property type="entry name" value="PNDRDTASEI"/>
</dbReference>
<dbReference type="GO" id="GO:0002098">
    <property type="term" value="P:tRNA wobble uridine modification"/>
    <property type="evidence" value="ECO:0007669"/>
    <property type="project" value="InterPro"/>
</dbReference>
<evidence type="ECO:0000313" key="7">
    <source>
        <dbReference type="EMBL" id="GAG73718.1"/>
    </source>
</evidence>
<dbReference type="GO" id="GO:0005829">
    <property type="term" value="C:cytosol"/>
    <property type="evidence" value="ECO:0007669"/>
    <property type="project" value="TreeGrafter"/>
</dbReference>
<dbReference type="GO" id="GO:0030488">
    <property type="term" value="P:tRNA methylation"/>
    <property type="evidence" value="ECO:0007669"/>
    <property type="project" value="TreeGrafter"/>
</dbReference>
<dbReference type="Pfam" id="PF01134">
    <property type="entry name" value="GIDA"/>
    <property type="match status" value="1"/>
</dbReference>
<dbReference type="SUPFAM" id="SSF51905">
    <property type="entry name" value="FAD/NAD(P)-binding domain"/>
    <property type="match status" value="1"/>
</dbReference>
<keyword evidence="3" id="KW-0285">Flavoprotein</keyword>
<dbReference type="GO" id="GO:0050660">
    <property type="term" value="F:flavin adenine dinucleotide binding"/>
    <property type="evidence" value="ECO:0007669"/>
    <property type="project" value="InterPro"/>
</dbReference>
<dbReference type="InterPro" id="IPR002218">
    <property type="entry name" value="MnmG-rel"/>
</dbReference>
<dbReference type="InterPro" id="IPR036188">
    <property type="entry name" value="FAD/NAD-bd_sf"/>
</dbReference>
<gene>
    <name evidence="7" type="ORF">S01H4_02645</name>
</gene>
<evidence type="ECO:0000259" key="6">
    <source>
        <dbReference type="SMART" id="SM01228"/>
    </source>
</evidence>
<proteinExistence type="inferred from homology"/>
<accession>X1AMX4</accession>
<evidence type="ECO:0000256" key="5">
    <source>
        <dbReference type="SAM" id="Coils"/>
    </source>
</evidence>
<dbReference type="Gene3D" id="1.10.10.1800">
    <property type="entry name" value="tRNA uridine 5-carboxymethylaminomethyl modification enzyme MnmG/GidA"/>
    <property type="match status" value="1"/>
</dbReference>
<dbReference type="Pfam" id="PF13932">
    <property type="entry name" value="SAM_GIDA_C"/>
    <property type="match status" value="1"/>
</dbReference>
<comment type="caution">
    <text evidence="7">The sequence shown here is derived from an EMBL/GenBank/DDBJ whole genome shotgun (WGS) entry which is preliminary data.</text>
</comment>
<dbReference type="InterPro" id="IPR040131">
    <property type="entry name" value="MnmG_N"/>
</dbReference>
<dbReference type="InterPro" id="IPR004416">
    <property type="entry name" value="MnmG"/>
</dbReference>
<dbReference type="InterPro" id="IPR047001">
    <property type="entry name" value="MnmG_C_subdom"/>
</dbReference>
<comment type="cofactor">
    <cofactor evidence="1">
        <name>FAD</name>
        <dbReference type="ChEBI" id="CHEBI:57692"/>
    </cofactor>
</comment>
<dbReference type="InterPro" id="IPR026904">
    <property type="entry name" value="MnmG_C"/>
</dbReference>
<dbReference type="PANTHER" id="PTHR11806">
    <property type="entry name" value="GLUCOSE INHIBITED DIVISION PROTEIN A"/>
    <property type="match status" value="1"/>
</dbReference>
<dbReference type="FunFam" id="3.50.50.60:FF:000002">
    <property type="entry name" value="tRNA uridine 5-carboxymethylaminomethyl modification enzyme MnmG"/>
    <property type="match status" value="1"/>
</dbReference>
<dbReference type="PROSITE" id="PS01281">
    <property type="entry name" value="GIDA_2"/>
    <property type="match status" value="1"/>
</dbReference>
<dbReference type="PANTHER" id="PTHR11806:SF0">
    <property type="entry name" value="PROTEIN MTO1 HOMOLOG, MITOCHONDRIAL"/>
    <property type="match status" value="1"/>
</dbReference>
<dbReference type="EMBL" id="BART01000595">
    <property type="protein sequence ID" value="GAG73718.1"/>
    <property type="molecule type" value="Genomic_DNA"/>
</dbReference>
<dbReference type="NCBIfam" id="TIGR00136">
    <property type="entry name" value="mnmG_gidA"/>
    <property type="match status" value="1"/>
</dbReference>
<comment type="similarity">
    <text evidence="2">Belongs to the MnmG family.</text>
</comment>
<dbReference type="Gene3D" id="3.50.50.60">
    <property type="entry name" value="FAD/NAD(P)-binding domain"/>
    <property type="match status" value="2"/>
</dbReference>
<dbReference type="InterPro" id="IPR044920">
    <property type="entry name" value="MnmG_C_subdom_sf"/>
</dbReference>
<dbReference type="Gene3D" id="1.10.150.570">
    <property type="entry name" value="GidA associated domain, C-terminal subdomain"/>
    <property type="match status" value="1"/>
</dbReference>
<dbReference type="SMART" id="SM01228">
    <property type="entry name" value="GIDA_assoc_3"/>
    <property type="match status" value="1"/>
</dbReference>
<keyword evidence="4" id="KW-0274">FAD</keyword>
<protein>
    <recommendedName>
        <fullName evidence="6">tRNA uridine 5-carboxymethylaminomethyl modification enzyme C-terminal subdomain domain-containing protein</fullName>
    </recommendedName>
</protein>